<dbReference type="InterPro" id="IPR025272">
    <property type="entry name" value="SocA_Panacea"/>
</dbReference>
<sequence length="198" mass="22826">MFSSENIYTLEQIDKLGNAIVFLCERMGELSKTKLLKLIYLIEETSVKKYGVPFFNIRFDAWHLGPVSRDLFVEITGETILLDRYIDKVNENGTINVVAKQAFSDDEFSDNELKLMEQIATTFKYTAADELIRLTHREHSPWHQTAAENGLLEAFEKKLATSSNAEIDLSRILAGDDEKLKRYQGYKEFMAESRSLKR</sequence>
<evidence type="ECO:0000313" key="3">
    <source>
        <dbReference type="Proteomes" id="UP000251402"/>
    </source>
</evidence>
<dbReference type="EMBL" id="CP043450">
    <property type="protein sequence ID" value="QEM12997.1"/>
    <property type="molecule type" value="Genomic_DNA"/>
</dbReference>
<name>A0A5C1I4G9_9SPHI</name>
<reference evidence="2" key="1">
    <citation type="submission" date="2019-08" db="EMBL/GenBank/DDBJ databases">
        <title>Comparative genome analysis confer to the adaptation heavy metal polluted environment.</title>
        <authorList>
            <person name="Li Y."/>
        </authorList>
    </citation>
    <scope>NUCLEOTIDE SEQUENCE [LARGE SCALE GENOMIC DNA]</scope>
    <source>
        <strain evidence="2">P1</strain>
    </source>
</reference>
<dbReference type="OrthoDB" id="9799173at2"/>
<keyword evidence="3" id="KW-1185">Reference proteome</keyword>
<dbReference type="RefSeq" id="WP_112574930.1">
    <property type="nucleotide sequence ID" value="NZ_CP043450.1"/>
</dbReference>
<dbReference type="AlphaFoldDB" id="A0A5C1I4G9"/>
<dbReference type="Proteomes" id="UP000251402">
    <property type="component" value="Chromosome"/>
</dbReference>
<organism evidence="2 3">
    <name type="scientific">Mucilaginibacter rubeus</name>
    <dbReference type="NCBI Taxonomy" id="2027860"/>
    <lineage>
        <taxon>Bacteria</taxon>
        <taxon>Pseudomonadati</taxon>
        <taxon>Bacteroidota</taxon>
        <taxon>Sphingobacteriia</taxon>
        <taxon>Sphingobacteriales</taxon>
        <taxon>Sphingobacteriaceae</taxon>
        <taxon>Mucilaginibacter</taxon>
    </lineage>
</organism>
<dbReference type="KEGG" id="mrub:DEO27_024290"/>
<protein>
    <submittedName>
        <fullName evidence="2">DUF4065 domain-containing protein</fullName>
    </submittedName>
</protein>
<accession>A0A5C1I4G9</accession>
<proteinExistence type="predicted"/>
<feature type="domain" description="Antitoxin SocA-like Panacea" evidence="1">
    <location>
        <begin position="35"/>
        <end position="143"/>
    </location>
</feature>
<evidence type="ECO:0000259" key="1">
    <source>
        <dbReference type="Pfam" id="PF13274"/>
    </source>
</evidence>
<gene>
    <name evidence="2" type="ORF">DEO27_024290</name>
</gene>
<evidence type="ECO:0000313" key="2">
    <source>
        <dbReference type="EMBL" id="QEM12997.1"/>
    </source>
</evidence>
<dbReference type="Pfam" id="PF13274">
    <property type="entry name" value="SocA_Panacea"/>
    <property type="match status" value="1"/>
</dbReference>